<dbReference type="AlphaFoldDB" id="A0A6C0EUX1"/>
<accession>A0A6C0EUX1</accession>
<proteinExistence type="predicted"/>
<name>A0A6C0EUX1_9ZZZZ</name>
<dbReference type="EMBL" id="MN738915">
    <property type="protein sequence ID" value="QHT31085.1"/>
    <property type="molecule type" value="Genomic_DNA"/>
</dbReference>
<organism evidence="1">
    <name type="scientific">viral metagenome</name>
    <dbReference type="NCBI Taxonomy" id="1070528"/>
    <lineage>
        <taxon>unclassified sequences</taxon>
        <taxon>metagenomes</taxon>
        <taxon>organismal metagenomes</taxon>
    </lineage>
</organism>
<protein>
    <submittedName>
        <fullName evidence="1">Uncharacterized protein</fullName>
    </submittedName>
</protein>
<sequence length="85" mass="10290">MFNENKNNKEELNLILDKDEDKDCKEDKIINHNTNDLCKKYINIIRRNMRALDKEMINNIKNMSNEEKMDIIISFNEVVMYLYDT</sequence>
<reference evidence="1" key="1">
    <citation type="journal article" date="2020" name="Nature">
        <title>Giant virus diversity and host interactions through global metagenomics.</title>
        <authorList>
            <person name="Schulz F."/>
            <person name="Roux S."/>
            <person name="Paez-Espino D."/>
            <person name="Jungbluth S."/>
            <person name="Walsh D.A."/>
            <person name="Denef V.J."/>
            <person name="McMahon K.D."/>
            <person name="Konstantinidis K.T."/>
            <person name="Eloe-Fadrosh E.A."/>
            <person name="Kyrpides N.C."/>
            <person name="Woyke T."/>
        </authorList>
    </citation>
    <scope>NUCLEOTIDE SEQUENCE</scope>
    <source>
        <strain evidence="1">GVMAG-M-3300009155-2</strain>
    </source>
</reference>
<evidence type="ECO:0000313" key="1">
    <source>
        <dbReference type="EMBL" id="QHT31085.1"/>
    </source>
</evidence>